<dbReference type="SMART" id="SM01235">
    <property type="entry name" value="Haem_bd"/>
    <property type="match status" value="1"/>
</dbReference>
<evidence type="ECO:0000313" key="3">
    <source>
        <dbReference type="EMBL" id="RDJ29203.1"/>
    </source>
</evidence>
<name>A0A370LB38_9HYPH</name>
<feature type="transmembrane region" description="Helical" evidence="1">
    <location>
        <begin position="16"/>
        <end position="35"/>
    </location>
</feature>
<keyword evidence="4" id="KW-1185">Reference proteome</keyword>
<accession>A0A370LB38</accession>
<proteinExistence type="predicted"/>
<evidence type="ECO:0000313" key="4">
    <source>
        <dbReference type="Proteomes" id="UP000255207"/>
    </source>
</evidence>
<dbReference type="Proteomes" id="UP000255207">
    <property type="component" value="Unassembled WGS sequence"/>
</dbReference>
<dbReference type="AlphaFoldDB" id="A0A370LB38"/>
<feature type="transmembrane region" description="Helical" evidence="1">
    <location>
        <begin position="288"/>
        <end position="306"/>
    </location>
</feature>
<reference evidence="4" key="1">
    <citation type="submission" date="2018-07" db="EMBL/GenBank/DDBJ databases">
        <authorList>
            <person name="Safronova V.I."/>
            <person name="Chirak E.R."/>
            <person name="Sazanova A.L."/>
        </authorList>
    </citation>
    <scope>NUCLEOTIDE SEQUENCE [LARGE SCALE GENOMIC DNA]</scope>
    <source>
        <strain evidence="4">RCAM04685</strain>
    </source>
</reference>
<comment type="caution">
    <text evidence="3">The sequence shown here is derived from an EMBL/GenBank/DDBJ whole genome shotgun (WGS) entry which is preliminary data.</text>
</comment>
<dbReference type="InterPro" id="IPR036909">
    <property type="entry name" value="Cyt_c-like_dom_sf"/>
</dbReference>
<feature type="transmembrane region" description="Helical" evidence="1">
    <location>
        <begin position="153"/>
        <end position="174"/>
    </location>
</feature>
<keyword evidence="1" id="KW-1133">Transmembrane helix</keyword>
<evidence type="ECO:0000259" key="2">
    <source>
        <dbReference type="SMART" id="SM01235"/>
    </source>
</evidence>
<dbReference type="InterPro" id="IPR010389">
    <property type="entry name" value="Urate_ox_N"/>
</dbReference>
<feature type="transmembrane region" description="Helical" evidence="1">
    <location>
        <begin position="180"/>
        <end position="198"/>
    </location>
</feature>
<keyword evidence="1" id="KW-0472">Membrane</keyword>
<dbReference type="InterPro" id="IPR025992">
    <property type="entry name" value="Haem-bd"/>
</dbReference>
<dbReference type="EMBL" id="QQTP01000001">
    <property type="protein sequence ID" value="RDJ29203.1"/>
    <property type="molecule type" value="Genomic_DNA"/>
</dbReference>
<feature type="domain" description="Haem-binding" evidence="2">
    <location>
        <begin position="300"/>
        <end position="416"/>
    </location>
</feature>
<feature type="transmembrane region" description="Helical" evidence="1">
    <location>
        <begin position="118"/>
        <end position="141"/>
    </location>
</feature>
<keyword evidence="1" id="KW-0812">Transmembrane</keyword>
<dbReference type="Pfam" id="PF06181">
    <property type="entry name" value="Urate_ox_N"/>
    <property type="match status" value="1"/>
</dbReference>
<gene>
    <name evidence="3" type="ORF">DWE98_01100</name>
</gene>
<feature type="transmembrane region" description="Helical" evidence="1">
    <location>
        <begin position="256"/>
        <end position="276"/>
    </location>
</feature>
<protein>
    <submittedName>
        <fullName evidence="3">Cysteine desulfurase</fullName>
    </submittedName>
</protein>
<dbReference type="OrthoDB" id="9787495at2"/>
<feature type="transmembrane region" description="Helical" evidence="1">
    <location>
        <begin position="88"/>
        <end position="106"/>
    </location>
</feature>
<dbReference type="GO" id="GO:0020037">
    <property type="term" value="F:heme binding"/>
    <property type="evidence" value="ECO:0007669"/>
    <property type="project" value="InterPro"/>
</dbReference>
<evidence type="ECO:0000256" key="1">
    <source>
        <dbReference type="SAM" id="Phobius"/>
    </source>
</evidence>
<sequence length="416" mass="45876">MLDAYLMEWGSQLLRWLHVITAIAWIGSSFFFIHLDASLRPAADIPPGEGAAPSQFLAWQVHGGGFYEMRKYLVAPPRMPEELTWHKWQSYWTWISGFFLLVWVYYAQSELYLIDPAVMALSPFAAGAIGIVALAGGWLFYDVMCKSPLGRNDVVLGVLGFGYVVAASWAFAQVFSGRGALIHTGALMATIMTANVFFNIMPGQRKVIAALTAGEKPDPKYGKQAKQRSTHNNYITLPVLFLMLSNHYPVTYANSAVIPALVALIIVAGALIRHFYNVRHADHAKSPWWTWAVAILALWFAFWLAMASSPGGRERLGLSPREPAKPVLLAGMSLPPVEVANIVSGRCAMCHAPEPSWPGIQMAPKGVFLHEPERIAAQARAIRTQAVMTHAMPPNNLTGMTEAERHVLAAWLAKTR</sequence>
<organism evidence="3 4">
    <name type="scientific">Bosea caraganae</name>
    <dbReference type="NCBI Taxonomy" id="2763117"/>
    <lineage>
        <taxon>Bacteria</taxon>
        <taxon>Pseudomonadati</taxon>
        <taxon>Pseudomonadota</taxon>
        <taxon>Alphaproteobacteria</taxon>
        <taxon>Hyphomicrobiales</taxon>
        <taxon>Boseaceae</taxon>
        <taxon>Bosea</taxon>
    </lineage>
</organism>
<dbReference type="GO" id="GO:0009055">
    <property type="term" value="F:electron transfer activity"/>
    <property type="evidence" value="ECO:0007669"/>
    <property type="project" value="InterPro"/>
</dbReference>
<dbReference type="RefSeq" id="WP_114827320.1">
    <property type="nucleotide sequence ID" value="NZ_QQTO01000019.1"/>
</dbReference>
<dbReference type="SUPFAM" id="SSF46626">
    <property type="entry name" value="Cytochrome c"/>
    <property type="match status" value="1"/>
</dbReference>